<dbReference type="EMBL" id="AZXY01000005">
    <property type="protein sequence ID" value="KSZ58596.1"/>
    <property type="molecule type" value="Genomic_DNA"/>
</dbReference>
<evidence type="ECO:0000313" key="1">
    <source>
        <dbReference type="EMBL" id="KSZ58596.1"/>
    </source>
</evidence>
<accession>A0A0V9UKU5</accession>
<dbReference type="AlphaFoldDB" id="A0A0V9UKU5"/>
<name>A0A0V9UKU5_9NOCA</name>
<comment type="caution">
    <text evidence="1">The sequence shown here is derived from an EMBL/GenBank/DDBJ whole genome shotgun (WGS) entry which is preliminary data.</text>
</comment>
<sequence length="80" mass="9167">MSGDDEFRQIQQVIERMIVRYPLVPPDDIAHAVHSVYRRFATSRVRDFVPLLVEKAVKRELSEPTILDSVLPPAIPEVGR</sequence>
<organism evidence="1 2">
    <name type="scientific">Rhodococcus pyridinivorans KG-16</name>
    <dbReference type="NCBI Taxonomy" id="1441730"/>
    <lineage>
        <taxon>Bacteria</taxon>
        <taxon>Bacillati</taxon>
        <taxon>Actinomycetota</taxon>
        <taxon>Actinomycetes</taxon>
        <taxon>Mycobacteriales</taxon>
        <taxon>Nocardiaceae</taxon>
        <taxon>Rhodococcus</taxon>
    </lineage>
</organism>
<reference evidence="1 2" key="2">
    <citation type="journal article" date="2016" name="Genome Announc.">
        <title>Draft Genome Sequence of a Versatile Hydrocarbon-Degrading Bacterium, Rhodococcus pyridinivorans Strain KG-16, Collected from Oil Fields in India.</title>
        <authorList>
            <person name="Aggarwal R.K."/>
            <person name="Dawar C."/>
            <person name="Phanindranath R."/>
            <person name="Mutnuri L."/>
            <person name="Dayal A.M."/>
        </authorList>
    </citation>
    <scope>NUCLEOTIDE SEQUENCE [LARGE SCALE GENOMIC DNA]</scope>
    <source>
        <strain evidence="1 2">KG-16</strain>
    </source>
</reference>
<dbReference type="PATRIC" id="fig|1441730.3.peg.2497"/>
<protein>
    <submittedName>
        <fullName evidence="1">Uncharacterized protein</fullName>
    </submittedName>
</protein>
<proteinExistence type="predicted"/>
<dbReference type="NCBIfam" id="NF046112">
    <property type="entry name" value="MSMEG_6209_Nter"/>
    <property type="match status" value="1"/>
</dbReference>
<evidence type="ECO:0000313" key="2">
    <source>
        <dbReference type="Proteomes" id="UP000053060"/>
    </source>
</evidence>
<dbReference type="Gene3D" id="1.10.8.1060">
    <property type="entry name" value="Corynebacterium glutamicum thioredoxin-dependent arsenate reductase, N-terminal domain"/>
    <property type="match status" value="1"/>
</dbReference>
<reference evidence="2" key="1">
    <citation type="submission" date="2015-01" db="EMBL/GenBank/DDBJ databases">
        <title>Draft genome sequence of Rhodococcus pyridinivorans strain KG-16, a hydrocarbon-degrading bacterium.</title>
        <authorList>
            <person name="Aggarwal R.K."/>
            <person name="Dawar C."/>
        </authorList>
    </citation>
    <scope>NUCLEOTIDE SEQUENCE [LARGE SCALE GENOMIC DNA]</scope>
    <source>
        <strain evidence="2">KG-16</strain>
    </source>
</reference>
<dbReference type="Proteomes" id="UP000053060">
    <property type="component" value="Unassembled WGS sequence"/>
</dbReference>
<gene>
    <name evidence="1" type="ORF">Z045_11990</name>
</gene>
<dbReference type="RefSeq" id="WP_060652054.1">
    <property type="nucleotide sequence ID" value="NZ_AZXY01000005.1"/>
</dbReference>